<dbReference type="PROSITE" id="PS51257">
    <property type="entry name" value="PROKAR_LIPOPROTEIN"/>
    <property type="match status" value="1"/>
</dbReference>
<evidence type="ECO:0000313" key="3">
    <source>
        <dbReference type="EMBL" id="MEE6187263.1"/>
    </source>
</evidence>
<dbReference type="Pfam" id="PF18942">
    <property type="entry name" value="DUF5689"/>
    <property type="match status" value="2"/>
</dbReference>
<name>A0ABU7RH00_9BACT</name>
<evidence type="ECO:0000313" key="4">
    <source>
        <dbReference type="Proteomes" id="UP001357452"/>
    </source>
</evidence>
<proteinExistence type="predicted"/>
<protein>
    <submittedName>
        <fullName evidence="3">DUF5689 domain-containing protein</fullName>
    </submittedName>
</protein>
<dbReference type="RefSeq" id="WP_330974672.1">
    <property type="nucleotide sequence ID" value="NZ_JAZGLY010000004.1"/>
</dbReference>
<reference evidence="3 4" key="1">
    <citation type="submission" date="2024-01" db="EMBL/GenBank/DDBJ databases">
        <title>Niabella digestum sp. nov., isolated from waste digestion system.</title>
        <authorList>
            <person name="Zhang L."/>
        </authorList>
    </citation>
    <scope>NUCLEOTIDE SEQUENCE [LARGE SCALE GENOMIC DNA]</scope>
    <source>
        <strain evidence="3 4">A18</strain>
    </source>
</reference>
<evidence type="ECO:0000259" key="2">
    <source>
        <dbReference type="Pfam" id="PF18942"/>
    </source>
</evidence>
<accession>A0ABU7RH00</accession>
<feature type="chain" id="PRO_5045215303" evidence="1">
    <location>
        <begin position="29"/>
        <end position="680"/>
    </location>
</feature>
<organism evidence="3 4">
    <name type="scientific">Niabella digestorum</name>
    <dbReference type="NCBI Taxonomy" id="3117701"/>
    <lineage>
        <taxon>Bacteria</taxon>
        <taxon>Pseudomonadati</taxon>
        <taxon>Bacteroidota</taxon>
        <taxon>Chitinophagia</taxon>
        <taxon>Chitinophagales</taxon>
        <taxon>Chitinophagaceae</taxon>
        <taxon>Niabella</taxon>
    </lineage>
</organism>
<sequence length="680" mass="72420">MKKLSFNKKAIGLLGCLLLIIASCNRKFDVPPSNADPEIDVTMTIMELKARYTAIGDFKRIDEDEIISGVVIADDASGNFYKQVVIQDETGGLPVLLEGNNLYTQFPVGRRIFLKLKGLMLGDYGGTIQLGIDSSRSDDGRFLNLTGIPQAMFDQYIIKGSFHNTIIPKVVKPSDFTKSLNDPLLSTLVQIENAEFKDADINKTYADPSKNTSAINFTINTCDRQSIVLRNSSYARFAGINVPDGNGVLIGVPSVFNGTLQIFIRDTADVQFSGIRCSGQAPIPTLMTIEEVKAFAGGDSSIPAGVYIKGVVVSDTKNEAAGNYRLQDATGAIQIRFANASVNPNASLGDSLTVTVGGLSLSTFNGGLQISGVTVSEKSGAGIITPKSTTISEIIANNRTWESSVVTINNVFITILETNSTGTNYLITDATGSLKSFVRNTAEIVMPASAERITGYVSIYQSTPDAALETQLTLRRQEDIEGGFGGAFAAVYTFNDVTNTSGAADPTPSPAVDGLMFGSFTAVGVSANSSASGRFSFTGWPLGATNGSDNFTGNLDTTRYYEVTITPAVGRQMDLYKIAFTLQRSGTGVRQVAVRSSINGFADNLPVAIDPPNSNLTVVDEKVVQISDAATTAQNGCVVVLDATYTNITTAVTFRFYGFNAESSGGTFSIDNVRMEGVVK</sequence>
<keyword evidence="1" id="KW-0732">Signal</keyword>
<feature type="domain" description="DUF5689" evidence="2">
    <location>
        <begin position="285"/>
        <end position="480"/>
    </location>
</feature>
<dbReference type="InterPro" id="IPR043744">
    <property type="entry name" value="DUF5689"/>
</dbReference>
<comment type="caution">
    <text evidence="3">The sequence shown here is derived from an EMBL/GenBank/DDBJ whole genome shotgun (WGS) entry which is preliminary data.</text>
</comment>
<feature type="signal peptide" evidence="1">
    <location>
        <begin position="1"/>
        <end position="28"/>
    </location>
</feature>
<evidence type="ECO:0000256" key="1">
    <source>
        <dbReference type="SAM" id="SignalP"/>
    </source>
</evidence>
<feature type="domain" description="DUF5689" evidence="2">
    <location>
        <begin position="42"/>
        <end position="270"/>
    </location>
</feature>
<gene>
    <name evidence="3" type="ORF">V2H41_08260</name>
</gene>
<dbReference type="EMBL" id="JAZGLY010000004">
    <property type="protein sequence ID" value="MEE6187263.1"/>
    <property type="molecule type" value="Genomic_DNA"/>
</dbReference>
<keyword evidence="4" id="KW-1185">Reference proteome</keyword>
<dbReference type="Proteomes" id="UP001357452">
    <property type="component" value="Unassembled WGS sequence"/>
</dbReference>